<keyword evidence="1" id="KW-0805">Transcription regulation</keyword>
<evidence type="ECO:0000313" key="5">
    <source>
        <dbReference type="EMBL" id="STY71543.1"/>
    </source>
</evidence>
<evidence type="ECO:0000259" key="4">
    <source>
        <dbReference type="PROSITE" id="PS50949"/>
    </source>
</evidence>
<dbReference type="GO" id="GO:0003677">
    <property type="term" value="F:DNA binding"/>
    <property type="evidence" value="ECO:0007669"/>
    <property type="project" value="UniProtKB-KW"/>
</dbReference>
<organism evidence="5 6">
    <name type="scientific">Megamonas hypermegale</name>
    <dbReference type="NCBI Taxonomy" id="158847"/>
    <lineage>
        <taxon>Bacteria</taxon>
        <taxon>Bacillati</taxon>
        <taxon>Bacillota</taxon>
        <taxon>Negativicutes</taxon>
        <taxon>Selenomonadales</taxon>
        <taxon>Selenomonadaceae</taxon>
        <taxon>Megamonas</taxon>
    </lineage>
</organism>
<sequence>MEDRGYILVLEYIKELIISGNLSVGDKLPTERKLSETLSLSRNTIRDAIRIMGSMGFIESRQGSGNYLSNKISGNISATINFMLLLEQSNFTEINQIRRAIALECFRHVFTKCTDREIKLLQKVVTKMEQCHRESHYDKLFHDIILHISQNKLMISMMNALSNVCCTLIDNIFSSATAETKNTIINSHKEILNCIINRNELAGYAAINHHYDLVDKEILKWKAVL</sequence>
<dbReference type="PANTHER" id="PTHR43537">
    <property type="entry name" value="TRANSCRIPTIONAL REGULATOR, GNTR FAMILY"/>
    <property type="match status" value="1"/>
</dbReference>
<dbReference type="PROSITE" id="PS50949">
    <property type="entry name" value="HTH_GNTR"/>
    <property type="match status" value="1"/>
</dbReference>
<dbReference type="SMART" id="SM00895">
    <property type="entry name" value="FCD"/>
    <property type="match status" value="1"/>
</dbReference>
<dbReference type="SMART" id="SM00345">
    <property type="entry name" value="HTH_GNTR"/>
    <property type="match status" value="1"/>
</dbReference>
<evidence type="ECO:0000313" key="6">
    <source>
        <dbReference type="Proteomes" id="UP000255234"/>
    </source>
</evidence>
<dbReference type="EMBL" id="UGPP01000001">
    <property type="protein sequence ID" value="STY71543.1"/>
    <property type="molecule type" value="Genomic_DNA"/>
</dbReference>
<keyword evidence="2" id="KW-0238">DNA-binding</keyword>
<dbReference type="AlphaFoldDB" id="A0A378NT30"/>
<dbReference type="InterPro" id="IPR000524">
    <property type="entry name" value="Tscrpt_reg_HTH_GntR"/>
</dbReference>
<dbReference type="PRINTS" id="PR00035">
    <property type="entry name" value="HTHGNTR"/>
</dbReference>
<reference evidence="5 6" key="1">
    <citation type="submission" date="2018-06" db="EMBL/GenBank/DDBJ databases">
        <authorList>
            <consortium name="Pathogen Informatics"/>
            <person name="Doyle S."/>
        </authorList>
    </citation>
    <scope>NUCLEOTIDE SEQUENCE [LARGE SCALE GENOMIC DNA]</scope>
    <source>
        <strain evidence="5 6">NCTC10571</strain>
    </source>
</reference>
<evidence type="ECO:0000256" key="1">
    <source>
        <dbReference type="ARBA" id="ARBA00023015"/>
    </source>
</evidence>
<dbReference type="InterPro" id="IPR036388">
    <property type="entry name" value="WH-like_DNA-bd_sf"/>
</dbReference>
<dbReference type="SUPFAM" id="SSF46785">
    <property type="entry name" value="Winged helix' DNA-binding domain"/>
    <property type="match status" value="1"/>
</dbReference>
<gene>
    <name evidence="5" type="primary">lutR</name>
    <name evidence="5" type="ORF">NCTC10571_01699</name>
</gene>
<evidence type="ECO:0000256" key="3">
    <source>
        <dbReference type="ARBA" id="ARBA00023163"/>
    </source>
</evidence>
<accession>A0A378NT30</accession>
<dbReference type="PANTHER" id="PTHR43537:SF43">
    <property type="entry name" value="GNTR-FAMILY TRANSCRIPTIONAL REGULATOR"/>
    <property type="match status" value="1"/>
</dbReference>
<dbReference type="Gene3D" id="1.20.120.530">
    <property type="entry name" value="GntR ligand-binding domain-like"/>
    <property type="match status" value="1"/>
</dbReference>
<name>A0A378NT30_9FIRM</name>
<evidence type="ECO:0000256" key="2">
    <source>
        <dbReference type="ARBA" id="ARBA00023125"/>
    </source>
</evidence>
<keyword evidence="3" id="KW-0804">Transcription</keyword>
<dbReference type="InterPro" id="IPR011711">
    <property type="entry name" value="GntR_C"/>
</dbReference>
<dbReference type="Gene3D" id="1.10.10.10">
    <property type="entry name" value="Winged helix-like DNA-binding domain superfamily/Winged helix DNA-binding domain"/>
    <property type="match status" value="1"/>
</dbReference>
<dbReference type="Pfam" id="PF07729">
    <property type="entry name" value="FCD"/>
    <property type="match status" value="1"/>
</dbReference>
<dbReference type="InterPro" id="IPR036390">
    <property type="entry name" value="WH_DNA-bd_sf"/>
</dbReference>
<proteinExistence type="predicted"/>
<dbReference type="InterPro" id="IPR008920">
    <property type="entry name" value="TF_FadR/GntR_C"/>
</dbReference>
<dbReference type="GeneID" id="62779030"/>
<dbReference type="RefSeq" id="WP_008537446.1">
    <property type="nucleotide sequence ID" value="NZ_UGPP01000001.1"/>
</dbReference>
<dbReference type="SUPFAM" id="SSF48008">
    <property type="entry name" value="GntR ligand-binding domain-like"/>
    <property type="match status" value="1"/>
</dbReference>
<dbReference type="CDD" id="cd07377">
    <property type="entry name" value="WHTH_GntR"/>
    <property type="match status" value="1"/>
</dbReference>
<dbReference type="GO" id="GO:0003700">
    <property type="term" value="F:DNA-binding transcription factor activity"/>
    <property type="evidence" value="ECO:0007669"/>
    <property type="project" value="InterPro"/>
</dbReference>
<feature type="domain" description="HTH gntR-type" evidence="4">
    <location>
        <begin position="3"/>
        <end position="71"/>
    </location>
</feature>
<protein>
    <submittedName>
        <fullName evidence="5">L-lactate utilization operon repressor</fullName>
    </submittedName>
</protein>
<dbReference type="Proteomes" id="UP000255234">
    <property type="component" value="Unassembled WGS sequence"/>
</dbReference>
<dbReference type="Pfam" id="PF00392">
    <property type="entry name" value="GntR"/>
    <property type="match status" value="1"/>
</dbReference>